<keyword evidence="2" id="KW-1133">Transmembrane helix</keyword>
<feature type="compositionally biased region" description="Basic and acidic residues" evidence="1">
    <location>
        <begin position="33"/>
        <end position="48"/>
    </location>
</feature>
<gene>
    <name evidence="3" type="ORF">EKO27_g12106</name>
</gene>
<dbReference type="InterPro" id="IPR021514">
    <property type="entry name" value="DUF3176"/>
</dbReference>
<feature type="transmembrane region" description="Helical" evidence="2">
    <location>
        <begin position="146"/>
        <end position="167"/>
    </location>
</feature>
<dbReference type="PANTHER" id="PTHR35394:SF5">
    <property type="entry name" value="DUF3176 DOMAIN-CONTAINING PROTEIN"/>
    <property type="match status" value="1"/>
</dbReference>
<feature type="transmembrane region" description="Helical" evidence="2">
    <location>
        <begin position="114"/>
        <end position="134"/>
    </location>
</feature>
<evidence type="ECO:0000256" key="1">
    <source>
        <dbReference type="SAM" id="MobiDB-lite"/>
    </source>
</evidence>
<dbReference type="PANTHER" id="PTHR35394">
    <property type="entry name" value="DUF3176 DOMAIN-CONTAINING PROTEIN"/>
    <property type="match status" value="1"/>
</dbReference>
<protein>
    <submittedName>
        <fullName evidence="3">Uncharacterized protein</fullName>
    </submittedName>
</protein>
<dbReference type="STRING" id="363999.A0A439CLG1"/>
<dbReference type="Pfam" id="PF11374">
    <property type="entry name" value="DUF3176"/>
    <property type="match status" value="1"/>
</dbReference>
<keyword evidence="4" id="KW-1185">Reference proteome</keyword>
<sequence length="464" mass="50790">MSHSDIRNHGGIDPGSESPPQTFYDVGQPYEPVHYHESSYDSHHDDFASHQYSTSQGYAGPQEHVTSPGSSLPKGYVGAYQTETEWNDATGPVQKPPPSGSWYDRLNNGWTPEIFCEACSVVFLLAMIILLSRIEGRPLSTWTIAVSPNAVIAILSIASKASLIYALGQTISQLKWLHLLKKPDSLEDLQHYDDASRGPLGAIRMFWTVRSASVIAYLGCVVILLALAFEPFSQQLLHFDERIIAYPGQRSSVPSSAAYDFGAQGVDGVSAVIAVGPRDNQMKAAVVNGIYDVVKDPPFECPGSTCSYPPITSFGVCSECEDITSTIKKTKRNTTFGQIWDLTTPSNLTLQASASVDAHSGFKHTQANSTAETINTLFGGLGMPVRTGMVRFPARTSGLTTIDNWMDTMEAYECTFSFCGHRYTGWNFTNGTLAPGADEVIRLNNSDVRRTASRGTGCWRRWTR</sequence>
<keyword evidence="2" id="KW-0472">Membrane</keyword>
<evidence type="ECO:0000313" key="4">
    <source>
        <dbReference type="Proteomes" id="UP000286045"/>
    </source>
</evidence>
<dbReference type="EMBL" id="RYZI01001027">
    <property type="protein sequence ID" value="RWA02999.1"/>
    <property type="molecule type" value="Genomic_DNA"/>
</dbReference>
<feature type="non-terminal residue" evidence="3">
    <location>
        <position position="464"/>
    </location>
</feature>
<name>A0A439CLG1_9PEZI</name>
<accession>A0A439CLG1</accession>
<feature type="transmembrane region" description="Helical" evidence="2">
    <location>
        <begin position="207"/>
        <end position="229"/>
    </location>
</feature>
<feature type="region of interest" description="Disordered" evidence="1">
    <location>
        <begin position="1"/>
        <end position="74"/>
    </location>
</feature>
<comment type="caution">
    <text evidence="3">The sequence shown here is derived from an EMBL/GenBank/DDBJ whole genome shotgun (WGS) entry which is preliminary data.</text>
</comment>
<feature type="compositionally biased region" description="Basic and acidic residues" evidence="1">
    <location>
        <begin position="1"/>
        <end position="10"/>
    </location>
</feature>
<organism evidence="3 4">
    <name type="scientific">Xylaria grammica</name>
    <dbReference type="NCBI Taxonomy" id="363999"/>
    <lineage>
        <taxon>Eukaryota</taxon>
        <taxon>Fungi</taxon>
        <taxon>Dikarya</taxon>
        <taxon>Ascomycota</taxon>
        <taxon>Pezizomycotina</taxon>
        <taxon>Sordariomycetes</taxon>
        <taxon>Xylariomycetidae</taxon>
        <taxon>Xylariales</taxon>
        <taxon>Xylariaceae</taxon>
        <taxon>Xylaria</taxon>
    </lineage>
</organism>
<dbReference type="Proteomes" id="UP000286045">
    <property type="component" value="Unassembled WGS sequence"/>
</dbReference>
<evidence type="ECO:0000313" key="3">
    <source>
        <dbReference type="EMBL" id="RWA02999.1"/>
    </source>
</evidence>
<evidence type="ECO:0000256" key="2">
    <source>
        <dbReference type="SAM" id="Phobius"/>
    </source>
</evidence>
<proteinExistence type="predicted"/>
<reference evidence="3 4" key="1">
    <citation type="submission" date="2018-12" db="EMBL/GenBank/DDBJ databases">
        <title>Draft genome sequence of Xylaria grammica IHI A82.</title>
        <authorList>
            <person name="Buettner E."/>
            <person name="Kellner H."/>
        </authorList>
    </citation>
    <scope>NUCLEOTIDE SEQUENCE [LARGE SCALE GENOMIC DNA]</scope>
    <source>
        <strain evidence="3 4">IHI A82</strain>
    </source>
</reference>
<dbReference type="AlphaFoldDB" id="A0A439CLG1"/>
<keyword evidence="2" id="KW-0812">Transmembrane</keyword>